<dbReference type="Gene3D" id="3.40.50.150">
    <property type="entry name" value="Vaccinia Virus protein VP39"/>
    <property type="match status" value="1"/>
</dbReference>
<dbReference type="AlphaFoldDB" id="A0A6A6BV63"/>
<accession>A0A6A6BV63</accession>
<reference evidence="1" key="1">
    <citation type="journal article" date="2020" name="Stud. Mycol.">
        <title>101 Dothideomycetes genomes: a test case for predicting lifestyles and emergence of pathogens.</title>
        <authorList>
            <person name="Haridas S."/>
            <person name="Albert R."/>
            <person name="Binder M."/>
            <person name="Bloem J."/>
            <person name="Labutti K."/>
            <person name="Salamov A."/>
            <person name="Andreopoulos B."/>
            <person name="Baker S."/>
            <person name="Barry K."/>
            <person name="Bills G."/>
            <person name="Bluhm B."/>
            <person name="Cannon C."/>
            <person name="Castanera R."/>
            <person name="Culley D."/>
            <person name="Daum C."/>
            <person name="Ezra D."/>
            <person name="Gonzalez J."/>
            <person name="Henrissat B."/>
            <person name="Kuo A."/>
            <person name="Liang C."/>
            <person name="Lipzen A."/>
            <person name="Lutzoni F."/>
            <person name="Magnuson J."/>
            <person name="Mondo S."/>
            <person name="Nolan M."/>
            <person name="Ohm R."/>
            <person name="Pangilinan J."/>
            <person name="Park H.-J."/>
            <person name="Ramirez L."/>
            <person name="Alfaro M."/>
            <person name="Sun H."/>
            <person name="Tritt A."/>
            <person name="Yoshinaga Y."/>
            <person name="Zwiers L.-H."/>
            <person name="Turgeon B."/>
            <person name="Goodwin S."/>
            <person name="Spatafora J."/>
            <person name="Crous P."/>
            <person name="Grigoriev I."/>
        </authorList>
    </citation>
    <scope>NUCLEOTIDE SEQUENCE</scope>
    <source>
        <strain evidence="1">ATCC 36951</strain>
    </source>
</reference>
<evidence type="ECO:0008006" key="3">
    <source>
        <dbReference type="Google" id="ProtNLM"/>
    </source>
</evidence>
<protein>
    <recommendedName>
        <fullName evidence="3">Methyltransferase domain-containing protein</fullName>
    </recommendedName>
</protein>
<proteinExistence type="predicted"/>
<dbReference type="InterPro" id="IPR029063">
    <property type="entry name" value="SAM-dependent_MTases_sf"/>
</dbReference>
<sequence>MSTTATMEVFMTKTKTLDDNVSEQVRLEDQHETVIHAMGGKPLFAPVDLSRPGLKVLDSGCANGRWLKDLQAASSAEHEYVGTDVVESLYPKPPPKNTQFFDQSIKESWPKEWARTFDVIHQKLVMAAALPEQNTSSVVNSFAGLLAPAGWLQMVEVDTEPLVNNGKAQNQYIEMLDTLYNKLGYGKSRIFADLPSEMEKAGLINVEKKDVLVKYGAAVKDDEDIGVKSLRTAVAGVPNFLSVLKAMPDAWREEWDDLQERLKQELAERGGQMKYIVCWGQKPSP</sequence>
<dbReference type="EMBL" id="ML993653">
    <property type="protein sequence ID" value="KAF2158641.1"/>
    <property type="molecule type" value="Genomic_DNA"/>
</dbReference>
<dbReference type="SUPFAM" id="SSF53335">
    <property type="entry name" value="S-adenosyl-L-methionine-dependent methyltransferases"/>
    <property type="match status" value="1"/>
</dbReference>
<dbReference type="Pfam" id="PF13489">
    <property type="entry name" value="Methyltransf_23"/>
    <property type="match status" value="1"/>
</dbReference>
<dbReference type="RefSeq" id="XP_033659530.1">
    <property type="nucleotide sequence ID" value="XM_033810105.1"/>
</dbReference>
<dbReference type="Proteomes" id="UP000799537">
    <property type="component" value="Unassembled WGS sequence"/>
</dbReference>
<evidence type="ECO:0000313" key="1">
    <source>
        <dbReference type="EMBL" id="KAF2158641.1"/>
    </source>
</evidence>
<name>A0A6A6BV63_ZASCE</name>
<evidence type="ECO:0000313" key="2">
    <source>
        <dbReference type="Proteomes" id="UP000799537"/>
    </source>
</evidence>
<keyword evidence="2" id="KW-1185">Reference proteome</keyword>
<gene>
    <name evidence="1" type="ORF">M409DRAFT_30866</name>
</gene>
<organism evidence="1 2">
    <name type="scientific">Zasmidium cellare ATCC 36951</name>
    <dbReference type="NCBI Taxonomy" id="1080233"/>
    <lineage>
        <taxon>Eukaryota</taxon>
        <taxon>Fungi</taxon>
        <taxon>Dikarya</taxon>
        <taxon>Ascomycota</taxon>
        <taxon>Pezizomycotina</taxon>
        <taxon>Dothideomycetes</taxon>
        <taxon>Dothideomycetidae</taxon>
        <taxon>Mycosphaerellales</taxon>
        <taxon>Mycosphaerellaceae</taxon>
        <taxon>Zasmidium</taxon>
    </lineage>
</organism>
<dbReference type="GeneID" id="54563377"/>
<dbReference type="OrthoDB" id="184880at2759"/>